<feature type="compositionally biased region" description="Low complexity" evidence="1">
    <location>
        <begin position="71"/>
        <end position="84"/>
    </location>
</feature>
<reference evidence="2 3" key="1">
    <citation type="submission" date="2021-02" db="EMBL/GenBank/DDBJ databases">
        <title>Variation within the Batrachochytrium salamandrivorans European outbreak.</title>
        <authorList>
            <person name="Kelly M."/>
            <person name="Pasmans F."/>
            <person name="Shea T.P."/>
            <person name="Munoz J.F."/>
            <person name="Carranza S."/>
            <person name="Cuomo C.A."/>
            <person name="Martel A."/>
        </authorList>
    </citation>
    <scope>NUCLEOTIDE SEQUENCE [LARGE SCALE GENOMIC DNA]</scope>
    <source>
        <strain evidence="2 3">AMFP18/2</strain>
    </source>
</reference>
<name>A0ABQ8F4N7_9FUNG</name>
<proteinExistence type="predicted"/>
<gene>
    <name evidence="2" type="ORF">BASA50_008267</name>
</gene>
<feature type="region of interest" description="Disordered" evidence="1">
    <location>
        <begin position="42"/>
        <end position="133"/>
    </location>
</feature>
<dbReference type="Proteomes" id="UP001648503">
    <property type="component" value="Unassembled WGS sequence"/>
</dbReference>
<keyword evidence="3" id="KW-1185">Reference proteome</keyword>
<comment type="caution">
    <text evidence="2">The sequence shown here is derived from an EMBL/GenBank/DDBJ whole genome shotgun (WGS) entry which is preliminary data.</text>
</comment>
<feature type="compositionally biased region" description="Basic residues" evidence="1">
    <location>
        <begin position="361"/>
        <end position="373"/>
    </location>
</feature>
<dbReference type="PANTHER" id="PTHR28096:SF1">
    <property type="entry name" value="PROTEIN FAF1"/>
    <property type="match status" value="1"/>
</dbReference>
<feature type="compositionally biased region" description="Basic and acidic residues" evidence="1">
    <location>
        <begin position="51"/>
        <end position="60"/>
    </location>
</feature>
<sequence>MRIPTQSADTTKATARVLAAAKLQAAMDSQFGHLFDDIAVSSQQPLQPTVNDDKKEDSNRRFPKKQTPDVSLAKSNSAATSSASRQKRMVEDMRSDDEDLEELDDILDNDQSDTDMDSLDDTPSDKESVPLDTGVSVVVFDDVQSKSGRSASSSLGNKSEWRAFMSSSIHKVAGRNLNKIKLTGKQVDEERENEENDKRLLDLLKTSKLIEQYTSSELTGKERINHHKAKIVELGGKAPKALKAPRSMRIGMAKKAEERASKRINDAKNTGMYHSTLKSQISNGGESQKSKKGPFKKRQDVGIIGSIGRIKDGVMHVAKKHIQAVEGVPKRSSGGGGGKRKGRGGAGNISIPGSSSVRGGGSKKKQKMTRLGM</sequence>
<accession>A0ABQ8F4N7</accession>
<dbReference type="PANTHER" id="PTHR28096">
    <property type="entry name" value="PROTEIN FAF1"/>
    <property type="match status" value="1"/>
</dbReference>
<feature type="region of interest" description="Disordered" evidence="1">
    <location>
        <begin position="323"/>
        <end position="373"/>
    </location>
</feature>
<evidence type="ECO:0000313" key="2">
    <source>
        <dbReference type="EMBL" id="KAH6592122.1"/>
    </source>
</evidence>
<dbReference type="InterPro" id="IPR027973">
    <property type="entry name" value="FSAF1-like"/>
</dbReference>
<evidence type="ECO:0000313" key="3">
    <source>
        <dbReference type="Proteomes" id="UP001648503"/>
    </source>
</evidence>
<feature type="compositionally biased region" description="Polar residues" evidence="1">
    <location>
        <begin position="272"/>
        <end position="287"/>
    </location>
</feature>
<dbReference type="EMBL" id="JAFCIX010000390">
    <property type="protein sequence ID" value="KAH6592122.1"/>
    <property type="molecule type" value="Genomic_DNA"/>
</dbReference>
<feature type="compositionally biased region" description="Acidic residues" evidence="1">
    <location>
        <begin position="94"/>
        <end position="122"/>
    </location>
</feature>
<dbReference type="InterPro" id="IPR053030">
    <property type="entry name" value="Ribosomal_biogenesis_FAF1-like"/>
</dbReference>
<dbReference type="Pfam" id="PF15375">
    <property type="entry name" value="FSAF1"/>
    <property type="match status" value="1"/>
</dbReference>
<organism evidence="2 3">
    <name type="scientific">Batrachochytrium salamandrivorans</name>
    <dbReference type="NCBI Taxonomy" id="1357716"/>
    <lineage>
        <taxon>Eukaryota</taxon>
        <taxon>Fungi</taxon>
        <taxon>Fungi incertae sedis</taxon>
        <taxon>Chytridiomycota</taxon>
        <taxon>Chytridiomycota incertae sedis</taxon>
        <taxon>Chytridiomycetes</taxon>
        <taxon>Rhizophydiales</taxon>
        <taxon>Rhizophydiales incertae sedis</taxon>
        <taxon>Batrachochytrium</taxon>
    </lineage>
</organism>
<evidence type="ECO:0000256" key="1">
    <source>
        <dbReference type="SAM" id="MobiDB-lite"/>
    </source>
</evidence>
<feature type="region of interest" description="Disordered" evidence="1">
    <location>
        <begin position="269"/>
        <end position="300"/>
    </location>
</feature>
<protein>
    <submittedName>
        <fullName evidence="2">Uncharacterized protein</fullName>
    </submittedName>
</protein>